<dbReference type="EMBL" id="WTYV01000001">
    <property type="protein sequence ID" value="MXO70847.1"/>
    <property type="molecule type" value="Genomic_DNA"/>
</dbReference>
<protein>
    <submittedName>
        <fullName evidence="3">HPP family protein</fullName>
    </submittedName>
</protein>
<proteinExistence type="predicted"/>
<gene>
    <name evidence="3" type="ORF">GRI99_04260</name>
</gene>
<feature type="domain" description="HPP transmembrane region" evidence="2">
    <location>
        <begin position="21"/>
        <end position="173"/>
    </location>
</feature>
<dbReference type="RefSeq" id="WP_160770711.1">
    <property type="nucleotide sequence ID" value="NZ_WTYV01000001.1"/>
</dbReference>
<dbReference type="PANTHER" id="PTHR33741:SF5">
    <property type="entry name" value="TRANSMEMBRANE PROTEIN DDB_G0269096-RELATED"/>
    <property type="match status" value="1"/>
</dbReference>
<dbReference type="Proteomes" id="UP000466966">
    <property type="component" value="Unassembled WGS sequence"/>
</dbReference>
<feature type="transmembrane region" description="Helical" evidence="1">
    <location>
        <begin position="148"/>
        <end position="167"/>
    </location>
</feature>
<dbReference type="AlphaFoldDB" id="A0A844YXP6"/>
<keyword evidence="1" id="KW-0472">Membrane</keyword>
<dbReference type="InterPro" id="IPR007065">
    <property type="entry name" value="HPP"/>
</dbReference>
<sequence length="231" mass="23425">MKRILAHTAALLPQAALGHLGWLRGAIGATLAIAATAIATATVLGGYTPALPMIVAPMGASAVLIFNLPASPLGQPWPVIGGNLVSASAGLVAGLAVGAPWLAGGLAVGLAIGGMALARCLHPPGGGTALLFALGATGAEHWGVEHLWAVLANVVVLVACGLAYNNATGHAWPHRMVAPQPRPIPGAPPPFTHDDVTGVLDEWDEVLDIDPDDLLAFIQAVDRQRARSNGH</sequence>
<feature type="transmembrane region" description="Helical" evidence="1">
    <location>
        <begin position="54"/>
        <end position="71"/>
    </location>
</feature>
<organism evidence="3 4">
    <name type="scientific">Alteraurantiacibacter buctensis</name>
    <dbReference type="NCBI Taxonomy" id="1503981"/>
    <lineage>
        <taxon>Bacteria</taxon>
        <taxon>Pseudomonadati</taxon>
        <taxon>Pseudomonadota</taxon>
        <taxon>Alphaproteobacteria</taxon>
        <taxon>Sphingomonadales</taxon>
        <taxon>Erythrobacteraceae</taxon>
        <taxon>Alteraurantiacibacter</taxon>
    </lineage>
</organism>
<accession>A0A844YXP6</accession>
<dbReference type="PANTHER" id="PTHR33741">
    <property type="entry name" value="TRANSMEMBRANE PROTEIN DDB_G0269096-RELATED"/>
    <property type="match status" value="1"/>
</dbReference>
<name>A0A844YXP6_9SPHN</name>
<dbReference type="Pfam" id="PF04982">
    <property type="entry name" value="TM_HPP"/>
    <property type="match status" value="1"/>
</dbReference>
<keyword evidence="1" id="KW-0812">Transmembrane</keyword>
<evidence type="ECO:0000313" key="4">
    <source>
        <dbReference type="Proteomes" id="UP000466966"/>
    </source>
</evidence>
<keyword evidence="4" id="KW-1185">Reference proteome</keyword>
<feature type="transmembrane region" description="Helical" evidence="1">
    <location>
        <begin position="91"/>
        <end position="112"/>
    </location>
</feature>
<dbReference type="OrthoDB" id="9811720at2"/>
<evidence type="ECO:0000259" key="2">
    <source>
        <dbReference type="Pfam" id="PF04982"/>
    </source>
</evidence>
<feature type="transmembrane region" description="Helical" evidence="1">
    <location>
        <begin position="28"/>
        <end position="47"/>
    </location>
</feature>
<evidence type="ECO:0000313" key="3">
    <source>
        <dbReference type="EMBL" id="MXO70847.1"/>
    </source>
</evidence>
<evidence type="ECO:0000256" key="1">
    <source>
        <dbReference type="SAM" id="Phobius"/>
    </source>
</evidence>
<comment type="caution">
    <text evidence="3">The sequence shown here is derived from an EMBL/GenBank/DDBJ whole genome shotgun (WGS) entry which is preliminary data.</text>
</comment>
<keyword evidence="1" id="KW-1133">Transmembrane helix</keyword>
<dbReference type="InterPro" id="IPR058581">
    <property type="entry name" value="TM_HPP"/>
</dbReference>
<reference evidence="3 4" key="1">
    <citation type="submission" date="2019-12" db="EMBL/GenBank/DDBJ databases">
        <title>Genomic-based taxomic classification of the family Erythrobacteraceae.</title>
        <authorList>
            <person name="Xu L."/>
        </authorList>
    </citation>
    <scope>NUCLEOTIDE SEQUENCE [LARGE SCALE GENOMIC DNA]</scope>
    <source>
        <strain evidence="3 4">M0322</strain>
    </source>
</reference>